<dbReference type="SMART" id="SM00913">
    <property type="entry name" value="IBN_N"/>
    <property type="match status" value="1"/>
</dbReference>
<dbReference type="Proteomes" id="UP001189429">
    <property type="component" value="Unassembled WGS sequence"/>
</dbReference>
<dbReference type="SUPFAM" id="SSF48371">
    <property type="entry name" value="ARM repeat"/>
    <property type="match status" value="1"/>
</dbReference>
<dbReference type="InterPro" id="IPR011989">
    <property type="entry name" value="ARM-like"/>
</dbReference>
<dbReference type="EMBL" id="CAUYUJ010021726">
    <property type="protein sequence ID" value="CAK0906636.1"/>
    <property type="molecule type" value="Genomic_DNA"/>
</dbReference>
<dbReference type="PANTHER" id="PTHR10997:SF8">
    <property type="entry name" value="EXPORTIN-2"/>
    <property type="match status" value="1"/>
</dbReference>
<organism evidence="9 10">
    <name type="scientific">Prorocentrum cordatum</name>
    <dbReference type="NCBI Taxonomy" id="2364126"/>
    <lineage>
        <taxon>Eukaryota</taxon>
        <taxon>Sar</taxon>
        <taxon>Alveolata</taxon>
        <taxon>Dinophyceae</taxon>
        <taxon>Prorocentrales</taxon>
        <taxon>Prorocentraceae</taxon>
        <taxon>Prorocentrum</taxon>
    </lineage>
</organism>
<protein>
    <recommendedName>
        <fullName evidence="8">Importin N-terminal domain-containing protein</fullName>
    </recommendedName>
</protein>
<evidence type="ECO:0000256" key="7">
    <source>
        <dbReference type="ARBA" id="ARBA00023242"/>
    </source>
</evidence>
<evidence type="ECO:0000256" key="6">
    <source>
        <dbReference type="ARBA" id="ARBA00022927"/>
    </source>
</evidence>
<keyword evidence="5" id="KW-0963">Cytoplasm</keyword>
<comment type="similarity">
    <text evidence="3">Belongs to the XPO2/CSE1 family.</text>
</comment>
<keyword evidence="4" id="KW-0813">Transport</keyword>
<evidence type="ECO:0000256" key="5">
    <source>
        <dbReference type="ARBA" id="ARBA00022490"/>
    </source>
</evidence>
<evidence type="ECO:0000256" key="3">
    <source>
        <dbReference type="ARBA" id="ARBA00008669"/>
    </source>
</evidence>
<dbReference type="PANTHER" id="PTHR10997">
    <property type="entry name" value="IMPORTIN-7, 8, 11"/>
    <property type="match status" value="1"/>
</dbReference>
<evidence type="ECO:0000313" key="9">
    <source>
        <dbReference type="EMBL" id="CAK0906636.1"/>
    </source>
</evidence>
<dbReference type="InterPro" id="IPR016024">
    <property type="entry name" value="ARM-type_fold"/>
</dbReference>
<comment type="caution">
    <text evidence="9">The sequence shown here is derived from an EMBL/GenBank/DDBJ whole genome shotgun (WGS) entry which is preliminary data.</text>
</comment>
<evidence type="ECO:0000256" key="2">
    <source>
        <dbReference type="ARBA" id="ARBA00004496"/>
    </source>
</evidence>
<keyword evidence="6" id="KW-0653">Protein transport</keyword>
<sequence>MADPAQVAQMGQLLAQTVSGNTQAMQSAEQQLRAAEITPGFGLILLQMLQGANIDPSVRQAGAIYFKNYIRRQWPVEGVAGAGVSASDRQAIKQHLLSLMLQAPKPVQVQLSAGLEEISLTDYPGEWQSLLPEMVQHLKASQDINVLKGAMQTAHTVFLKFRSQCRSDAVLKEIKYTVLGFQETHLAVFKAACERVLAPGLPADQLAAHVDLLISTIGVFHSLIVVDLPEFFEDHSKDYLQVFLELLKFQHDAVAGKGDQQGPLEQLKGAICECFALYTDKYQEEFQPFLMPVVNAVWTLLVGLTQQEMNDQLVGSGIRFLSSASATNWPQQQSPFADPAVLSGICEKVVFPNILLRDSDIELFEDNPLEYVRRDMEAADLESRRRSSMDLVKAMGTHHEAKVTEILIGYVKELMTRATQVAPEQAERFKDACIYLCIAMAVRGQTQRDGVTVTNANVNVLDFFSGLVAPELRSEQPLSQRPVLRASCLKFVTVFRNQLPREQVGSVLAAICAHVKSPSPVVHTYAAICIEKLVTVRDRSAPAGPSALRYDAASMKASLLGTVEPMLQVIAQAQGIQQNEYLMRAVARIFSFLKQQGAEAGLATLRPLSSILMAHAANPMNPVFNHNLFEAIASIVRVCVPAQPDAVEAVLLPACGQILEKNVADFLPYTFQILGLLLDAAPTVKPLYQELFARLLAVDLWRAQANVPGLIRLFRAYFAKHATFAQLLTAHMQSIFERFQLVLCNRKTESSAFDLINAMYLNLPLEAYQGFLKTLLTVILTRLQSSKSPKFRKDFAVSMSLLAHRTAPAVVPGLLGEIQAGLLGNLLSTVWLPALKMSLRLDERKVCAMGLLKLTGVPEVSQNPQLLSGCYSAFVALLGLNSATTAKDAAEDGSDNEGAPADGGAGLDYEVSFNKLRNTDLPGAAAGLAPDVPDLHGAVRAALQAQRPALAQLAQASAELQPLAAFVQ</sequence>
<dbReference type="PROSITE" id="PS50166">
    <property type="entry name" value="IMPORTIN_B_NT"/>
    <property type="match status" value="1"/>
</dbReference>
<dbReference type="Pfam" id="PF03378">
    <property type="entry name" value="CAS_CSE1"/>
    <property type="match status" value="1"/>
</dbReference>
<dbReference type="InterPro" id="IPR005043">
    <property type="entry name" value="XPO2_C"/>
</dbReference>
<gene>
    <name evidence="9" type="ORF">PCOR1329_LOCUS81895</name>
</gene>
<dbReference type="Gene3D" id="1.25.10.10">
    <property type="entry name" value="Leucine-rich Repeat Variant"/>
    <property type="match status" value="1"/>
</dbReference>
<evidence type="ECO:0000259" key="8">
    <source>
        <dbReference type="PROSITE" id="PS50166"/>
    </source>
</evidence>
<keyword evidence="7" id="KW-0539">Nucleus</keyword>
<reference evidence="9" key="1">
    <citation type="submission" date="2023-10" db="EMBL/GenBank/DDBJ databases">
        <authorList>
            <person name="Chen Y."/>
            <person name="Shah S."/>
            <person name="Dougan E. K."/>
            <person name="Thang M."/>
            <person name="Chan C."/>
        </authorList>
    </citation>
    <scope>NUCLEOTIDE SEQUENCE [LARGE SCALE GENOMIC DNA]</scope>
</reference>
<comment type="subcellular location">
    <subcellularLocation>
        <location evidence="2">Cytoplasm</location>
    </subcellularLocation>
    <subcellularLocation>
        <location evidence="1">Nucleus</location>
    </subcellularLocation>
</comment>
<proteinExistence type="inferred from homology"/>
<dbReference type="Pfam" id="PF03810">
    <property type="entry name" value="IBN_N"/>
    <property type="match status" value="1"/>
</dbReference>
<feature type="domain" description="Importin N-terminal" evidence="8">
    <location>
        <begin position="28"/>
        <end position="102"/>
    </location>
</feature>
<keyword evidence="10" id="KW-1185">Reference proteome</keyword>
<evidence type="ECO:0000256" key="4">
    <source>
        <dbReference type="ARBA" id="ARBA00022448"/>
    </source>
</evidence>
<evidence type="ECO:0000256" key="1">
    <source>
        <dbReference type="ARBA" id="ARBA00004123"/>
    </source>
</evidence>
<evidence type="ECO:0000313" key="10">
    <source>
        <dbReference type="Proteomes" id="UP001189429"/>
    </source>
</evidence>
<accession>A0ABN9Y6F1</accession>
<name>A0ABN9Y6F1_9DINO</name>
<dbReference type="InterPro" id="IPR013713">
    <property type="entry name" value="XPO2_central"/>
</dbReference>
<dbReference type="InterPro" id="IPR001494">
    <property type="entry name" value="Importin-beta_N"/>
</dbReference>
<dbReference type="Pfam" id="PF08506">
    <property type="entry name" value="Cse1"/>
    <property type="match status" value="1"/>
</dbReference>